<dbReference type="OrthoDB" id="9796421at2"/>
<protein>
    <submittedName>
        <fullName evidence="6">Cytochrome c-554(548)</fullName>
    </submittedName>
</protein>
<dbReference type="Proteomes" id="UP000251647">
    <property type="component" value="Unassembled WGS sequence"/>
</dbReference>
<keyword evidence="4" id="KW-0249">Electron transport</keyword>
<dbReference type="GO" id="GO:0020037">
    <property type="term" value="F:heme binding"/>
    <property type="evidence" value="ECO:0007669"/>
    <property type="project" value="InterPro"/>
</dbReference>
<reference evidence="6 7" key="1">
    <citation type="submission" date="2018-06" db="EMBL/GenBank/DDBJ databases">
        <authorList>
            <consortium name="Pathogen Informatics"/>
            <person name="Doyle S."/>
        </authorList>
    </citation>
    <scope>NUCLEOTIDE SEQUENCE [LARGE SCALE GENOMIC DNA]</scope>
    <source>
        <strain evidence="6 7">NCTC11647</strain>
    </source>
</reference>
<dbReference type="InterPro" id="IPR050597">
    <property type="entry name" value="Cytochrome_c_Oxidase_Subunit"/>
</dbReference>
<evidence type="ECO:0000313" key="6">
    <source>
        <dbReference type="EMBL" id="SPY44591.1"/>
    </source>
</evidence>
<dbReference type="Pfam" id="PF00034">
    <property type="entry name" value="Cytochrom_C"/>
    <property type="match status" value="1"/>
</dbReference>
<name>A0A2T3QN32_PHODM</name>
<evidence type="ECO:0000313" key="7">
    <source>
        <dbReference type="Proteomes" id="UP000251647"/>
    </source>
</evidence>
<keyword evidence="1" id="KW-0813">Transport</keyword>
<gene>
    <name evidence="6" type="ORF">NCTC11647_03540</name>
</gene>
<dbReference type="EMBL" id="UATL01000005">
    <property type="protein sequence ID" value="SPY44591.1"/>
    <property type="molecule type" value="Genomic_DNA"/>
</dbReference>
<dbReference type="Gene3D" id="1.10.760.10">
    <property type="entry name" value="Cytochrome c-like domain"/>
    <property type="match status" value="1"/>
</dbReference>
<keyword evidence="5" id="KW-0408">Iron</keyword>
<dbReference type="AlphaFoldDB" id="A0A2T3QN32"/>
<dbReference type="PANTHER" id="PTHR33751:SF9">
    <property type="entry name" value="CYTOCHROME C4"/>
    <property type="match status" value="1"/>
</dbReference>
<accession>A0A2T3QN32</accession>
<dbReference type="InterPro" id="IPR036909">
    <property type="entry name" value="Cyt_c-like_dom_sf"/>
</dbReference>
<evidence type="ECO:0000256" key="4">
    <source>
        <dbReference type="ARBA" id="ARBA00022982"/>
    </source>
</evidence>
<keyword evidence="3" id="KW-0479">Metal-binding</keyword>
<keyword evidence="2" id="KW-0349">Heme</keyword>
<dbReference type="InterPro" id="IPR009056">
    <property type="entry name" value="Cyt_c-like_dom"/>
</dbReference>
<dbReference type="SUPFAM" id="SSF46626">
    <property type="entry name" value="Cytochrome c"/>
    <property type="match status" value="1"/>
</dbReference>
<dbReference type="PROSITE" id="PS51007">
    <property type="entry name" value="CYTC"/>
    <property type="match status" value="1"/>
</dbReference>
<dbReference type="RefSeq" id="WP_036765501.1">
    <property type="nucleotide sequence ID" value="NZ_JBICMR010000035.1"/>
</dbReference>
<dbReference type="PANTHER" id="PTHR33751">
    <property type="entry name" value="CBB3-TYPE CYTOCHROME C OXIDASE SUBUNIT FIXP"/>
    <property type="match status" value="1"/>
</dbReference>
<evidence type="ECO:0000256" key="1">
    <source>
        <dbReference type="ARBA" id="ARBA00022448"/>
    </source>
</evidence>
<evidence type="ECO:0000256" key="2">
    <source>
        <dbReference type="ARBA" id="ARBA00022617"/>
    </source>
</evidence>
<proteinExistence type="predicted"/>
<dbReference type="GO" id="GO:0046872">
    <property type="term" value="F:metal ion binding"/>
    <property type="evidence" value="ECO:0007669"/>
    <property type="project" value="UniProtKB-KW"/>
</dbReference>
<sequence>MRSYLSIFIPLCFFFSNVVIADIDQSQFTVGQQKAAVCMTCHGADGISTIDTYPNLKNQKIQYMVAALKAYQEKQRTGGLAILMHAQADALSEQDMLDISYYFHYAK</sequence>
<evidence type="ECO:0000256" key="5">
    <source>
        <dbReference type="ARBA" id="ARBA00023004"/>
    </source>
</evidence>
<organism evidence="6 7">
    <name type="scientific">Photobacterium damselae</name>
    <dbReference type="NCBI Taxonomy" id="38293"/>
    <lineage>
        <taxon>Bacteria</taxon>
        <taxon>Pseudomonadati</taxon>
        <taxon>Pseudomonadota</taxon>
        <taxon>Gammaproteobacteria</taxon>
        <taxon>Vibrionales</taxon>
        <taxon>Vibrionaceae</taxon>
        <taxon>Photobacterium</taxon>
    </lineage>
</organism>
<dbReference type="GO" id="GO:0009055">
    <property type="term" value="F:electron transfer activity"/>
    <property type="evidence" value="ECO:0007669"/>
    <property type="project" value="InterPro"/>
</dbReference>
<evidence type="ECO:0000256" key="3">
    <source>
        <dbReference type="ARBA" id="ARBA00022723"/>
    </source>
</evidence>